<comment type="caution">
    <text evidence="11">The sequence shown here is derived from an EMBL/GenBank/DDBJ whole genome shotgun (WGS) entry which is preliminary data.</text>
</comment>
<evidence type="ECO:0000256" key="4">
    <source>
        <dbReference type="ARBA" id="ARBA00022723"/>
    </source>
</evidence>
<evidence type="ECO:0000256" key="2">
    <source>
        <dbReference type="ARBA" id="ARBA00008749"/>
    </source>
</evidence>
<proteinExistence type="inferred from homology"/>
<keyword evidence="6" id="KW-0809">Transit peptide</keyword>
<keyword evidence="10" id="KW-0275">Fatty acid biosynthesis</keyword>
<accession>A0A392S794</accession>
<dbReference type="GO" id="GO:0009570">
    <property type="term" value="C:chloroplast stroma"/>
    <property type="evidence" value="ECO:0007669"/>
    <property type="project" value="TreeGrafter"/>
</dbReference>
<keyword evidence="9" id="KW-0443">Lipid metabolism</keyword>
<keyword evidence="3" id="KW-0444">Lipid biosynthesis</keyword>
<evidence type="ECO:0000256" key="8">
    <source>
        <dbReference type="ARBA" id="ARBA00023004"/>
    </source>
</evidence>
<evidence type="ECO:0000256" key="6">
    <source>
        <dbReference type="ARBA" id="ARBA00022946"/>
    </source>
</evidence>
<dbReference type="GO" id="GO:0006633">
    <property type="term" value="P:fatty acid biosynthetic process"/>
    <property type="evidence" value="ECO:0007669"/>
    <property type="project" value="UniProtKB-KW"/>
</dbReference>
<dbReference type="InterPro" id="IPR012348">
    <property type="entry name" value="RNR-like"/>
</dbReference>
<keyword evidence="5" id="KW-0276">Fatty acid metabolism</keyword>
<dbReference type="Pfam" id="PF03405">
    <property type="entry name" value="FA_desaturase_2"/>
    <property type="match status" value="1"/>
</dbReference>
<comment type="similarity">
    <text evidence="2">Belongs to the fatty acid desaturase type 2 family.</text>
</comment>
<keyword evidence="8" id="KW-0408">Iron</keyword>
<organism evidence="11 12">
    <name type="scientific">Trifolium medium</name>
    <dbReference type="NCBI Taxonomy" id="97028"/>
    <lineage>
        <taxon>Eukaryota</taxon>
        <taxon>Viridiplantae</taxon>
        <taxon>Streptophyta</taxon>
        <taxon>Embryophyta</taxon>
        <taxon>Tracheophyta</taxon>
        <taxon>Spermatophyta</taxon>
        <taxon>Magnoliopsida</taxon>
        <taxon>eudicotyledons</taxon>
        <taxon>Gunneridae</taxon>
        <taxon>Pentapetalae</taxon>
        <taxon>rosids</taxon>
        <taxon>fabids</taxon>
        <taxon>Fabales</taxon>
        <taxon>Fabaceae</taxon>
        <taxon>Papilionoideae</taxon>
        <taxon>50 kb inversion clade</taxon>
        <taxon>NPAAA clade</taxon>
        <taxon>Hologalegina</taxon>
        <taxon>IRL clade</taxon>
        <taxon>Trifolieae</taxon>
        <taxon>Trifolium</taxon>
    </lineage>
</organism>
<dbReference type="GO" id="GO:0046872">
    <property type="term" value="F:metal ion binding"/>
    <property type="evidence" value="ECO:0007669"/>
    <property type="project" value="UniProtKB-KW"/>
</dbReference>
<evidence type="ECO:0000256" key="9">
    <source>
        <dbReference type="ARBA" id="ARBA00023098"/>
    </source>
</evidence>
<protein>
    <submittedName>
        <fullName evidence="11">Stearoyl acyl carrier protein desaturase</fullName>
    </submittedName>
</protein>
<dbReference type="SUPFAM" id="SSF47240">
    <property type="entry name" value="Ferritin-like"/>
    <property type="match status" value="1"/>
</dbReference>
<dbReference type="Proteomes" id="UP000265520">
    <property type="component" value="Unassembled WGS sequence"/>
</dbReference>
<evidence type="ECO:0000256" key="3">
    <source>
        <dbReference type="ARBA" id="ARBA00022516"/>
    </source>
</evidence>
<dbReference type="InterPro" id="IPR009078">
    <property type="entry name" value="Ferritin-like_SF"/>
</dbReference>
<evidence type="ECO:0000256" key="5">
    <source>
        <dbReference type="ARBA" id="ARBA00022832"/>
    </source>
</evidence>
<evidence type="ECO:0000256" key="7">
    <source>
        <dbReference type="ARBA" id="ARBA00023002"/>
    </source>
</evidence>
<evidence type="ECO:0000256" key="10">
    <source>
        <dbReference type="ARBA" id="ARBA00023160"/>
    </source>
</evidence>
<evidence type="ECO:0000313" key="12">
    <source>
        <dbReference type="Proteomes" id="UP000265520"/>
    </source>
</evidence>
<feature type="non-terminal residue" evidence="11">
    <location>
        <position position="42"/>
    </location>
</feature>
<keyword evidence="12" id="KW-1185">Reference proteome</keyword>
<dbReference type="GO" id="GO:0045300">
    <property type="term" value="F:stearoyl-[ACP] desaturase activity"/>
    <property type="evidence" value="ECO:0007669"/>
    <property type="project" value="InterPro"/>
</dbReference>
<reference evidence="11 12" key="1">
    <citation type="journal article" date="2018" name="Front. Plant Sci.">
        <title>Red Clover (Trifolium pratense) and Zigzag Clover (T. medium) - A Picture of Genomic Similarities and Differences.</title>
        <authorList>
            <person name="Dluhosova J."/>
            <person name="Istvanek J."/>
            <person name="Nedelnik J."/>
            <person name="Repkova J."/>
        </authorList>
    </citation>
    <scope>NUCLEOTIDE SEQUENCE [LARGE SCALE GENOMIC DNA]</scope>
    <source>
        <strain evidence="12">cv. 10/8</strain>
        <tissue evidence="11">Leaf</tissue>
    </source>
</reference>
<evidence type="ECO:0000256" key="1">
    <source>
        <dbReference type="ARBA" id="ARBA00001954"/>
    </source>
</evidence>
<comment type="cofactor">
    <cofactor evidence="1">
        <name>Fe(2+)</name>
        <dbReference type="ChEBI" id="CHEBI:29033"/>
    </cofactor>
</comment>
<dbReference type="AlphaFoldDB" id="A0A392S794"/>
<sequence>MFMVEKTIQYLIGAGMDIATGNNPFKAFVYASFQERATFLSD</sequence>
<dbReference type="PANTHER" id="PTHR31155">
    <property type="entry name" value="ACYL- ACYL-CARRIER-PROTEIN DESATURASE-RELATED"/>
    <property type="match status" value="1"/>
</dbReference>
<name>A0A392S794_9FABA</name>
<dbReference type="InterPro" id="IPR005067">
    <property type="entry name" value="Fatty_acid_desaturase-2"/>
</dbReference>
<keyword evidence="4" id="KW-0479">Metal-binding</keyword>
<dbReference type="EMBL" id="LXQA010332285">
    <property type="protein sequence ID" value="MCI44559.1"/>
    <property type="molecule type" value="Genomic_DNA"/>
</dbReference>
<dbReference type="PANTHER" id="PTHR31155:SF31">
    <property type="entry name" value="STEAROYL-[ACYL-CARRIER-PROTEIN] 9-DESATURASE 6, CHLOROPLASTIC"/>
    <property type="match status" value="1"/>
</dbReference>
<dbReference type="Gene3D" id="1.10.620.20">
    <property type="entry name" value="Ribonucleotide Reductase, subunit A"/>
    <property type="match status" value="1"/>
</dbReference>
<evidence type="ECO:0000313" key="11">
    <source>
        <dbReference type="EMBL" id="MCI44559.1"/>
    </source>
</evidence>
<keyword evidence="7" id="KW-0560">Oxidoreductase</keyword>